<keyword evidence="6" id="KW-1185">Reference proteome</keyword>
<evidence type="ECO:0000313" key="5">
    <source>
        <dbReference type="EMBL" id="RKO84924.1"/>
    </source>
</evidence>
<gene>
    <name evidence="5" type="ORF">BDK51DRAFT_36188</name>
</gene>
<sequence length="286" mass="30546">MIRKVVIIDSGPAAHAAALYCARANLRPLLCEGSMAGEVAAGGQQTTTTEVEDFLGFPKDISGLVGLGTEVVTQTVSEVDRSARLEGREGEPPVLARSVIVATGTTARRMDLPGEERYWQAGVFTSAVRDGAAPMFREKPAAIVGGGDFAAEQAILLTQYASKVYVLNTVPVTAEGNGRLLHTLIVKDTISRVYSSLRSTASSMPSEGTLALDSDGYIRVQPESSLTNVQGVFAASAAIAAARSGSEAALDCEDWLEHPEEWVTGKKRRGLLTYFLMFGSIYYLFF</sequence>
<dbReference type="InterPro" id="IPR036188">
    <property type="entry name" value="FAD/NAD-bd_sf"/>
</dbReference>
<reference evidence="6" key="1">
    <citation type="journal article" date="2018" name="Nat. Microbiol.">
        <title>Leveraging single-cell genomics to expand the fungal tree of life.</title>
        <authorList>
            <person name="Ahrendt S.R."/>
            <person name="Quandt C.A."/>
            <person name="Ciobanu D."/>
            <person name="Clum A."/>
            <person name="Salamov A."/>
            <person name="Andreopoulos B."/>
            <person name="Cheng J.F."/>
            <person name="Woyke T."/>
            <person name="Pelin A."/>
            <person name="Henrissat B."/>
            <person name="Reynolds N.K."/>
            <person name="Benny G.L."/>
            <person name="Smith M.E."/>
            <person name="James T.Y."/>
            <person name="Grigoriev I.V."/>
        </authorList>
    </citation>
    <scope>NUCLEOTIDE SEQUENCE [LARGE SCALE GENOMIC DNA]</scope>
</reference>
<comment type="similarity">
    <text evidence="1">Belongs to the class-II pyridine nucleotide-disulfide oxidoreductase family.</text>
</comment>
<dbReference type="AlphaFoldDB" id="A0A4P9VYU2"/>
<protein>
    <recommendedName>
        <fullName evidence="4">FAD/NAD(P)-binding domain-containing protein</fullName>
    </recommendedName>
</protein>
<evidence type="ECO:0000256" key="3">
    <source>
        <dbReference type="ARBA" id="ARBA00023002"/>
    </source>
</evidence>
<dbReference type="SUPFAM" id="SSF51905">
    <property type="entry name" value="FAD/NAD(P)-binding domain"/>
    <property type="match status" value="2"/>
</dbReference>
<dbReference type="Proteomes" id="UP000269721">
    <property type="component" value="Unassembled WGS sequence"/>
</dbReference>
<dbReference type="PANTHER" id="PTHR48105">
    <property type="entry name" value="THIOREDOXIN REDUCTASE 1-RELATED-RELATED"/>
    <property type="match status" value="1"/>
</dbReference>
<dbReference type="EMBL" id="KZ999593">
    <property type="protein sequence ID" value="RKO84924.1"/>
    <property type="molecule type" value="Genomic_DNA"/>
</dbReference>
<dbReference type="PRINTS" id="PR00368">
    <property type="entry name" value="FADPNR"/>
</dbReference>
<accession>A0A4P9VYU2</accession>
<dbReference type="GO" id="GO:0016491">
    <property type="term" value="F:oxidoreductase activity"/>
    <property type="evidence" value="ECO:0007669"/>
    <property type="project" value="UniProtKB-KW"/>
</dbReference>
<dbReference type="Pfam" id="PF07992">
    <property type="entry name" value="Pyr_redox_2"/>
    <property type="match status" value="1"/>
</dbReference>
<dbReference type="OrthoDB" id="371245at2759"/>
<keyword evidence="3" id="KW-0560">Oxidoreductase</keyword>
<feature type="domain" description="FAD/NAD(P)-binding" evidence="4">
    <location>
        <begin position="4"/>
        <end position="171"/>
    </location>
</feature>
<keyword evidence="2" id="KW-0285">Flavoprotein</keyword>
<evidence type="ECO:0000256" key="2">
    <source>
        <dbReference type="ARBA" id="ARBA00022630"/>
    </source>
</evidence>
<name>A0A4P9VYU2_9FUNG</name>
<evidence type="ECO:0000259" key="4">
    <source>
        <dbReference type="Pfam" id="PF07992"/>
    </source>
</evidence>
<proteinExistence type="inferred from homology"/>
<dbReference type="PRINTS" id="PR00469">
    <property type="entry name" value="PNDRDTASEII"/>
</dbReference>
<organism evidence="5 6">
    <name type="scientific">Blyttiomyces helicus</name>
    <dbReference type="NCBI Taxonomy" id="388810"/>
    <lineage>
        <taxon>Eukaryota</taxon>
        <taxon>Fungi</taxon>
        <taxon>Fungi incertae sedis</taxon>
        <taxon>Chytridiomycota</taxon>
        <taxon>Chytridiomycota incertae sedis</taxon>
        <taxon>Chytridiomycetes</taxon>
        <taxon>Chytridiomycetes incertae sedis</taxon>
        <taxon>Blyttiomyces</taxon>
    </lineage>
</organism>
<dbReference type="GO" id="GO:0097237">
    <property type="term" value="P:cellular response to toxic substance"/>
    <property type="evidence" value="ECO:0007669"/>
    <property type="project" value="UniProtKB-ARBA"/>
</dbReference>
<dbReference type="Gene3D" id="3.50.50.60">
    <property type="entry name" value="FAD/NAD(P)-binding domain"/>
    <property type="match status" value="3"/>
</dbReference>
<evidence type="ECO:0000313" key="6">
    <source>
        <dbReference type="Proteomes" id="UP000269721"/>
    </source>
</evidence>
<dbReference type="InterPro" id="IPR050097">
    <property type="entry name" value="Ferredoxin-NADP_redctase_2"/>
</dbReference>
<evidence type="ECO:0000256" key="1">
    <source>
        <dbReference type="ARBA" id="ARBA00009333"/>
    </source>
</evidence>
<dbReference type="InterPro" id="IPR023753">
    <property type="entry name" value="FAD/NAD-binding_dom"/>
</dbReference>